<comment type="caution">
    <text evidence="1">The sequence shown here is derived from an EMBL/GenBank/DDBJ whole genome shotgun (WGS) entry which is preliminary data.</text>
</comment>
<proteinExistence type="predicted"/>
<gene>
    <name evidence="1" type="ORF">Tsubulata_049263</name>
</gene>
<dbReference type="EMBL" id="JAKUCV010000298">
    <property type="protein sequence ID" value="KAJ4850534.1"/>
    <property type="molecule type" value="Genomic_DNA"/>
</dbReference>
<sequence length="60" mass="7036">MDFPWKWHTSLVGNGNGGGKKWRERISTVHFTEEEPVEAKTKKELICYIILLLHELNELI</sequence>
<keyword evidence="2" id="KW-1185">Reference proteome</keyword>
<dbReference type="AlphaFoldDB" id="A0A9Q0GHS1"/>
<feature type="non-terminal residue" evidence="1">
    <location>
        <position position="60"/>
    </location>
</feature>
<organism evidence="1 2">
    <name type="scientific">Turnera subulata</name>
    <dbReference type="NCBI Taxonomy" id="218843"/>
    <lineage>
        <taxon>Eukaryota</taxon>
        <taxon>Viridiplantae</taxon>
        <taxon>Streptophyta</taxon>
        <taxon>Embryophyta</taxon>
        <taxon>Tracheophyta</taxon>
        <taxon>Spermatophyta</taxon>
        <taxon>Magnoliopsida</taxon>
        <taxon>eudicotyledons</taxon>
        <taxon>Gunneridae</taxon>
        <taxon>Pentapetalae</taxon>
        <taxon>rosids</taxon>
        <taxon>fabids</taxon>
        <taxon>Malpighiales</taxon>
        <taxon>Passifloraceae</taxon>
        <taxon>Turnera</taxon>
    </lineage>
</organism>
<accession>A0A9Q0GHS1</accession>
<reference evidence="1" key="2">
    <citation type="journal article" date="2023" name="Plants (Basel)">
        <title>Annotation of the Turnera subulata (Passifloraceae) Draft Genome Reveals the S-Locus Evolved after the Divergence of Turneroideae from Passifloroideae in a Stepwise Manner.</title>
        <authorList>
            <person name="Henning P.M."/>
            <person name="Roalson E.H."/>
            <person name="Mir W."/>
            <person name="McCubbin A.G."/>
            <person name="Shore J.S."/>
        </authorList>
    </citation>
    <scope>NUCLEOTIDE SEQUENCE</scope>
    <source>
        <strain evidence="1">F60SS</strain>
    </source>
</reference>
<dbReference type="Proteomes" id="UP001141552">
    <property type="component" value="Unassembled WGS sequence"/>
</dbReference>
<protein>
    <submittedName>
        <fullName evidence="1">Uncharacterized protein</fullName>
    </submittedName>
</protein>
<evidence type="ECO:0000313" key="1">
    <source>
        <dbReference type="EMBL" id="KAJ4850534.1"/>
    </source>
</evidence>
<name>A0A9Q0GHS1_9ROSI</name>
<evidence type="ECO:0000313" key="2">
    <source>
        <dbReference type="Proteomes" id="UP001141552"/>
    </source>
</evidence>
<reference evidence="1" key="1">
    <citation type="submission" date="2022-02" db="EMBL/GenBank/DDBJ databases">
        <authorList>
            <person name="Henning P.M."/>
            <person name="McCubbin A.G."/>
            <person name="Shore J.S."/>
        </authorList>
    </citation>
    <scope>NUCLEOTIDE SEQUENCE</scope>
    <source>
        <strain evidence="1">F60SS</strain>
        <tissue evidence="1">Leaves</tissue>
    </source>
</reference>